<keyword evidence="1" id="KW-0812">Transmembrane</keyword>
<protein>
    <recommendedName>
        <fullName evidence="4">Cox cluster protein</fullName>
    </recommendedName>
</protein>
<keyword evidence="3" id="KW-1185">Reference proteome</keyword>
<dbReference type="AlphaFoldDB" id="M0IGX5"/>
<keyword evidence="1" id="KW-0472">Membrane</keyword>
<comment type="caution">
    <text evidence="2">The sequence shown here is derived from an EMBL/GenBank/DDBJ whole genome shotgun (WGS) entry which is preliminary data.</text>
</comment>
<evidence type="ECO:0000256" key="1">
    <source>
        <dbReference type="SAM" id="Phobius"/>
    </source>
</evidence>
<organism evidence="2 3">
    <name type="scientific">Haloferax mucosum ATCC BAA-1512</name>
    <dbReference type="NCBI Taxonomy" id="662479"/>
    <lineage>
        <taxon>Archaea</taxon>
        <taxon>Methanobacteriati</taxon>
        <taxon>Methanobacteriota</taxon>
        <taxon>Stenosarchaea group</taxon>
        <taxon>Halobacteria</taxon>
        <taxon>Halobacteriales</taxon>
        <taxon>Haloferacaceae</taxon>
        <taxon>Haloferax</taxon>
    </lineage>
</organism>
<dbReference type="Proteomes" id="UP000011550">
    <property type="component" value="Unassembled WGS sequence"/>
</dbReference>
<dbReference type="EMBL" id="AOLN01000011">
    <property type="protein sequence ID" value="ELZ95098.1"/>
    <property type="molecule type" value="Genomic_DNA"/>
</dbReference>
<evidence type="ECO:0000313" key="3">
    <source>
        <dbReference type="Proteomes" id="UP000011550"/>
    </source>
</evidence>
<gene>
    <name evidence="2" type="ORF">C440_08477</name>
</gene>
<sequence length="69" mass="7355">MKNALWHVPGTSVYLVFLIFAAAIGLFTFAFPALGSLAQGDTGLFVLAVGLFGLFVTGVAGYRIYQLIQ</sequence>
<feature type="transmembrane region" description="Helical" evidence="1">
    <location>
        <begin position="43"/>
        <end position="65"/>
    </location>
</feature>
<feature type="transmembrane region" description="Helical" evidence="1">
    <location>
        <begin position="12"/>
        <end position="31"/>
    </location>
</feature>
<evidence type="ECO:0008006" key="4">
    <source>
        <dbReference type="Google" id="ProtNLM"/>
    </source>
</evidence>
<evidence type="ECO:0000313" key="2">
    <source>
        <dbReference type="EMBL" id="ELZ95098.1"/>
    </source>
</evidence>
<reference evidence="2 3" key="1">
    <citation type="journal article" date="2014" name="PLoS Genet.">
        <title>Phylogenetically driven sequencing of extremely halophilic archaea reveals strategies for static and dynamic osmo-response.</title>
        <authorList>
            <person name="Becker E.A."/>
            <person name="Seitzer P.M."/>
            <person name="Tritt A."/>
            <person name="Larsen D."/>
            <person name="Krusor M."/>
            <person name="Yao A.I."/>
            <person name="Wu D."/>
            <person name="Madern D."/>
            <person name="Eisen J.A."/>
            <person name="Darling A.E."/>
            <person name="Facciotti M.T."/>
        </authorList>
    </citation>
    <scope>NUCLEOTIDE SEQUENCE [LARGE SCALE GENOMIC DNA]</scope>
    <source>
        <strain evidence="2 3">ATCC BAA-1512</strain>
    </source>
</reference>
<name>M0IGX5_9EURY</name>
<proteinExistence type="predicted"/>
<dbReference type="PATRIC" id="fig|662479.7.peg.1711"/>
<keyword evidence="1" id="KW-1133">Transmembrane helix</keyword>
<accession>M0IGX5</accession>